<accession>A0ABR9BAL4</accession>
<dbReference type="RefSeq" id="WP_187718236.1">
    <property type="nucleotide sequence ID" value="NZ_JACTAH010000002.1"/>
</dbReference>
<keyword evidence="2" id="KW-1185">Reference proteome</keyword>
<comment type="caution">
    <text evidence="1">The sequence shown here is derived from an EMBL/GenBank/DDBJ whole genome shotgun (WGS) entry which is preliminary data.</text>
</comment>
<dbReference type="EMBL" id="JACYTO010000002">
    <property type="protein sequence ID" value="MBD8503395.1"/>
    <property type="molecule type" value="Genomic_DNA"/>
</dbReference>
<proteinExistence type="predicted"/>
<evidence type="ECO:0000313" key="2">
    <source>
        <dbReference type="Proteomes" id="UP000603602"/>
    </source>
</evidence>
<name>A0ABR9BAL4_9RHOO</name>
<organism evidence="1 2">
    <name type="scientific">Thauera sedimentorum</name>
    <dbReference type="NCBI Taxonomy" id="2767595"/>
    <lineage>
        <taxon>Bacteria</taxon>
        <taxon>Pseudomonadati</taxon>
        <taxon>Pseudomonadota</taxon>
        <taxon>Betaproteobacteria</taxon>
        <taxon>Rhodocyclales</taxon>
        <taxon>Zoogloeaceae</taxon>
        <taxon>Thauera</taxon>
    </lineage>
</organism>
<evidence type="ECO:0000313" key="1">
    <source>
        <dbReference type="EMBL" id="MBD8503395.1"/>
    </source>
</evidence>
<reference evidence="2" key="1">
    <citation type="submission" date="2023-07" db="EMBL/GenBank/DDBJ databases">
        <title>Thauera sp. CAU 1555 isolated from sand of Yaerae Beach.</title>
        <authorList>
            <person name="Kim W."/>
        </authorList>
    </citation>
    <scope>NUCLEOTIDE SEQUENCE [LARGE SCALE GENOMIC DNA]</scope>
    <source>
        <strain evidence="2">CAU 1555</strain>
    </source>
</reference>
<gene>
    <name evidence="1" type="ORF">IFO67_10925</name>
</gene>
<sequence length="134" mass="14967">MDIENVPQEGNATLGGHRKAMYARGADGRLAPVAYAGWEVEEIVTRQAVEELDRLAADALTRVRAGSASPLEYHMYRARMDDTLLAQTTGLWRWRVRRHLRPEVFRRLSPTLLARYAAALGLGVDQLTTVPPQA</sequence>
<protein>
    <submittedName>
        <fullName evidence="1">Uncharacterized protein</fullName>
    </submittedName>
</protein>
<dbReference type="Proteomes" id="UP000603602">
    <property type="component" value="Unassembled WGS sequence"/>
</dbReference>